<feature type="coiled-coil region" evidence="3">
    <location>
        <begin position="43"/>
        <end position="110"/>
    </location>
</feature>
<dbReference type="GO" id="GO:0050821">
    <property type="term" value="P:protein stabilization"/>
    <property type="evidence" value="ECO:0007669"/>
    <property type="project" value="TreeGrafter"/>
</dbReference>
<reference evidence="5" key="1">
    <citation type="journal article" date="2021" name="PeerJ">
        <title>Extensive microbial diversity within the chicken gut microbiome revealed by metagenomics and culture.</title>
        <authorList>
            <person name="Gilroy R."/>
            <person name="Ravi A."/>
            <person name="Getino M."/>
            <person name="Pursley I."/>
            <person name="Horton D.L."/>
            <person name="Alikhan N.F."/>
            <person name="Baker D."/>
            <person name="Gharbi K."/>
            <person name="Hall N."/>
            <person name="Watson M."/>
            <person name="Adriaenssens E.M."/>
            <person name="Foster-Nyarko E."/>
            <person name="Jarju S."/>
            <person name="Secka A."/>
            <person name="Antonio M."/>
            <person name="Oren A."/>
            <person name="Chaudhuri R.R."/>
            <person name="La Ragione R."/>
            <person name="Hildebrand F."/>
            <person name="Pallen M.J."/>
        </authorList>
    </citation>
    <scope>NUCLEOTIDE SEQUENCE</scope>
    <source>
        <strain evidence="5">ChiHecec3B27-8219</strain>
    </source>
</reference>
<sequence length="167" mass="19495">MRKAILTLSIMLLPLLASAQQLRFGYFSYQEVFKSMAGYSIAMKHIDDLKKQYDEEMKRVEEEFNKKYEEFLDGQKDFAPSIREKRQAELQEMMEKNIAFKQEARRLIRQAEEEAMAPLKEQLSSVLNALGKEKGYAFIINTDNNTLPFVNDLMGEDISVPLKERLK</sequence>
<accession>A0A9D2FXH3</accession>
<dbReference type="SMART" id="SM00935">
    <property type="entry name" value="OmpH"/>
    <property type="match status" value="1"/>
</dbReference>
<name>A0A9D2FXH3_9BACT</name>
<gene>
    <name evidence="5" type="ORF">H9966_02610</name>
</gene>
<proteinExistence type="inferred from homology"/>
<dbReference type="GO" id="GO:0005829">
    <property type="term" value="C:cytosol"/>
    <property type="evidence" value="ECO:0007669"/>
    <property type="project" value="TreeGrafter"/>
</dbReference>
<evidence type="ECO:0000256" key="1">
    <source>
        <dbReference type="ARBA" id="ARBA00009091"/>
    </source>
</evidence>
<dbReference type="Pfam" id="PF03938">
    <property type="entry name" value="OmpH"/>
    <property type="match status" value="1"/>
</dbReference>
<dbReference type="EMBL" id="DXBE01000023">
    <property type="protein sequence ID" value="HIZ68763.1"/>
    <property type="molecule type" value="Genomic_DNA"/>
</dbReference>
<dbReference type="PANTHER" id="PTHR35089:SF1">
    <property type="entry name" value="CHAPERONE PROTEIN SKP"/>
    <property type="match status" value="1"/>
</dbReference>
<comment type="similarity">
    <text evidence="1">Belongs to the Skp family.</text>
</comment>
<protein>
    <submittedName>
        <fullName evidence="5">OmpH family outer membrane protein</fullName>
    </submittedName>
</protein>
<evidence type="ECO:0000313" key="5">
    <source>
        <dbReference type="EMBL" id="HIZ68763.1"/>
    </source>
</evidence>
<keyword evidence="2 4" id="KW-0732">Signal</keyword>
<evidence type="ECO:0000256" key="3">
    <source>
        <dbReference type="SAM" id="Coils"/>
    </source>
</evidence>
<evidence type="ECO:0000256" key="2">
    <source>
        <dbReference type="ARBA" id="ARBA00022729"/>
    </source>
</evidence>
<dbReference type="GO" id="GO:0051082">
    <property type="term" value="F:unfolded protein binding"/>
    <property type="evidence" value="ECO:0007669"/>
    <property type="project" value="InterPro"/>
</dbReference>
<organism evidence="5 6">
    <name type="scientific">Candidatus Prevotella avicola</name>
    <dbReference type="NCBI Taxonomy" id="2838738"/>
    <lineage>
        <taxon>Bacteria</taxon>
        <taxon>Pseudomonadati</taxon>
        <taxon>Bacteroidota</taxon>
        <taxon>Bacteroidia</taxon>
        <taxon>Bacteroidales</taxon>
        <taxon>Prevotellaceae</taxon>
        <taxon>Prevotella</taxon>
    </lineage>
</organism>
<dbReference type="InterPro" id="IPR005632">
    <property type="entry name" value="Chaperone_Skp"/>
</dbReference>
<reference evidence="5" key="2">
    <citation type="submission" date="2021-04" db="EMBL/GenBank/DDBJ databases">
        <authorList>
            <person name="Gilroy R."/>
        </authorList>
    </citation>
    <scope>NUCLEOTIDE SEQUENCE</scope>
    <source>
        <strain evidence="5">ChiHecec3B27-8219</strain>
    </source>
</reference>
<dbReference type="AlphaFoldDB" id="A0A9D2FXH3"/>
<feature type="chain" id="PRO_5039638129" evidence="4">
    <location>
        <begin position="20"/>
        <end position="167"/>
    </location>
</feature>
<comment type="caution">
    <text evidence="5">The sequence shown here is derived from an EMBL/GenBank/DDBJ whole genome shotgun (WGS) entry which is preliminary data.</text>
</comment>
<feature type="signal peptide" evidence="4">
    <location>
        <begin position="1"/>
        <end position="19"/>
    </location>
</feature>
<keyword evidence="3" id="KW-0175">Coiled coil</keyword>
<evidence type="ECO:0000313" key="6">
    <source>
        <dbReference type="Proteomes" id="UP000824055"/>
    </source>
</evidence>
<dbReference type="Proteomes" id="UP000824055">
    <property type="component" value="Unassembled WGS sequence"/>
</dbReference>
<dbReference type="SUPFAM" id="SSF111384">
    <property type="entry name" value="OmpH-like"/>
    <property type="match status" value="1"/>
</dbReference>
<dbReference type="InterPro" id="IPR024930">
    <property type="entry name" value="Skp_dom_sf"/>
</dbReference>
<evidence type="ECO:0000256" key="4">
    <source>
        <dbReference type="SAM" id="SignalP"/>
    </source>
</evidence>
<dbReference type="Gene3D" id="3.30.910.20">
    <property type="entry name" value="Skp domain"/>
    <property type="match status" value="1"/>
</dbReference>
<dbReference type="PANTHER" id="PTHR35089">
    <property type="entry name" value="CHAPERONE PROTEIN SKP"/>
    <property type="match status" value="1"/>
</dbReference>